<accession>A0ABY8CCS1</accession>
<proteinExistence type="predicted"/>
<dbReference type="Proteomes" id="UP001222275">
    <property type="component" value="Chromosome"/>
</dbReference>
<keyword evidence="2" id="KW-1185">Reference proteome</keyword>
<sequence length="140" mass="16065">MPGNNHDVVASFMDTLPLPVREAATDLICYSSLKEMLSIRQEGPTEFLQNRFNLSPEEWQQVVNAVIMTKVSYFQIELNFPNRYIDKLIEIACYAHGMPSNDPTALYQSVLSDHPSFAMWIKNAIQMKQQNLRLAQKQNS</sequence>
<name>A0ABY8CCS1_9GAMM</name>
<dbReference type="EMBL" id="CP102381">
    <property type="protein sequence ID" value="WEJ62341.1"/>
    <property type="molecule type" value="Genomic_DNA"/>
</dbReference>
<evidence type="ECO:0000313" key="1">
    <source>
        <dbReference type="EMBL" id="WEJ62341.1"/>
    </source>
</evidence>
<dbReference type="RefSeq" id="WP_275594598.1">
    <property type="nucleotide sequence ID" value="NZ_CP102381.1"/>
</dbReference>
<reference evidence="1 2" key="1">
    <citation type="submission" date="2022-06" db="EMBL/GenBank/DDBJ databases">
        <title>Thiomicrohabdus sp. nov, an obligately chemolithoautotrophic, sulfur-oxidizing bacterium isolated from beach of Guanyin Mountain. Amoy.</title>
        <authorList>
            <person name="Zhu H."/>
        </authorList>
    </citation>
    <scope>NUCLEOTIDE SEQUENCE [LARGE SCALE GENOMIC DNA]</scope>
    <source>
        <strain evidence="1 2">XGS-01</strain>
    </source>
</reference>
<protein>
    <submittedName>
        <fullName evidence="1">Uncharacterized protein</fullName>
    </submittedName>
</protein>
<evidence type="ECO:0000313" key="2">
    <source>
        <dbReference type="Proteomes" id="UP001222275"/>
    </source>
</evidence>
<gene>
    <name evidence="1" type="ORF">NR989_10010</name>
</gene>
<organism evidence="1 2">
    <name type="scientific">Thiomicrorhabdus lithotrophica</name>
    <dbReference type="NCBI Taxonomy" id="2949997"/>
    <lineage>
        <taxon>Bacteria</taxon>
        <taxon>Pseudomonadati</taxon>
        <taxon>Pseudomonadota</taxon>
        <taxon>Gammaproteobacteria</taxon>
        <taxon>Thiotrichales</taxon>
        <taxon>Piscirickettsiaceae</taxon>
        <taxon>Thiomicrorhabdus</taxon>
    </lineage>
</organism>